<proteinExistence type="predicted"/>
<dbReference type="PANTHER" id="PTHR19443">
    <property type="entry name" value="HEXOKINASE"/>
    <property type="match status" value="1"/>
</dbReference>
<dbReference type="EMBL" id="PFQG01000061">
    <property type="protein sequence ID" value="PJA22973.1"/>
    <property type="molecule type" value="Genomic_DNA"/>
</dbReference>
<dbReference type="GO" id="GO:0004340">
    <property type="term" value="F:glucokinase activity"/>
    <property type="evidence" value="ECO:0007669"/>
    <property type="project" value="TreeGrafter"/>
</dbReference>
<dbReference type="AlphaFoldDB" id="A0A2M7W6U0"/>
<dbReference type="GO" id="GO:0006096">
    <property type="term" value="P:glycolytic process"/>
    <property type="evidence" value="ECO:0007669"/>
    <property type="project" value="UniProtKB-KW"/>
</dbReference>
<feature type="domain" description="Hexokinase C-terminal" evidence="4">
    <location>
        <begin position="256"/>
        <end position="344"/>
    </location>
</feature>
<protein>
    <recommendedName>
        <fullName evidence="4">Hexokinase C-terminal domain-containing protein</fullName>
    </recommendedName>
</protein>
<dbReference type="GO" id="GO:0005536">
    <property type="term" value="F:D-glucose binding"/>
    <property type="evidence" value="ECO:0007669"/>
    <property type="project" value="InterPro"/>
</dbReference>
<dbReference type="CDD" id="cd24000">
    <property type="entry name" value="ASKHA_NBD_HK"/>
    <property type="match status" value="1"/>
</dbReference>
<organism evidence="5 6">
    <name type="scientific">Candidatus Beckwithbacteria bacterium CG_4_10_14_0_2_um_filter_47_25</name>
    <dbReference type="NCBI Taxonomy" id="1974493"/>
    <lineage>
        <taxon>Bacteria</taxon>
        <taxon>Candidatus Beckwithiibacteriota</taxon>
    </lineage>
</organism>
<evidence type="ECO:0000259" key="4">
    <source>
        <dbReference type="Pfam" id="PF03727"/>
    </source>
</evidence>
<dbReference type="Pfam" id="PF03727">
    <property type="entry name" value="Hexokinase_2"/>
    <property type="match status" value="1"/>
</dbReference>
<comment type="pathway">
    <text evidence="2">Carbohydrate metabolism.</text>
</comment>
<dbReference type="Proteomes" id="UP000228627">
    <property type="component" value="Unassembled WGS sequence"/>
</dbReference>
<keyword evidence="3" id="KW-0324">Glycolysis</keyword>
<feature type="non-terminal residue" evidence="5">
    <location>
        <position position="1"/>
    </location>
</feature>
<comment type="pathway">
    <text evidence="1">Carbohydrate degradation.</text>
</comment>
<sequence>LELQKITAAFVKELKLSAKGEKTSLPFVVHEFSPVPLVADGELFQVLKIGGSIGQNALVVKHGKEIEIKAMEEERLPLFSTGKAFLSYIKSHLRKNVKYVTVNFAHELKPVFENNRLDGIPMRPSKEHAFTGLVGKQLGVSIEKFIYEKFHRQIFVSVANDTICLTLSGLTRYPAASVCGGIVGTGMNFAFFLDERRLVNLESACFDKFNQSPEGETIDKKSLHSGEALFEKEVSGAYLYQHYNLTTGGKLTSTHELDKVARGEISGDKQIARDLFKRAAQLLACQVAGIARFKKRPMVFVMEGSLFWVGYNFRKTVAETVKLLSPDFPVAFKAIKDCGIVGAAKLLG</sequence>
<evidence type="ECO:0000313" key="5">
    <source>
        <dbReference type="EMBL" id="PJA22973.1"/>
    </source>
</evidence>
<dbReference type="GO" id="GO:0006006">
    <property type="term" value="P:glucose metabolic process"/>
    <property type="evidence" value="ECO:0007669"/>
    <property type="project" value="TreeGrafter"/>
</dbReference>
<evidence type="ECO:0000313" key="6">
    <source>
        <dbReference type="Proteomes" id="UP000228627"/>
    </source>
</evidence>
<comment type="caution">
    <text evidence="5">The sequence shown here is derived from an EMBL/GenBank/DDBJ whole genome shotgun (WGS) entry which is preliminary data.</text>
</comment>
<dbReference type="PANTHER" id="PTHR19443:SF16">
    <property type="entry name" value="HEXOKINASE TYPE 1-RELATED"/>
    <property type="match status" value="1"/>
</dbReference>
<dbReference type="InterPro" id="IPR001312">
    <property type="entry name" value="Hexokinase"/>
</dbReference>
<dbReference type="SUPFAM" id="SSF53067">
    <property type="entry name" value="Actin-like ATPase domain"/>
    <property type="match status" value="1"/>
</dbReference>
<dbReference type="InterPro" id="IPR022673">
    <property type="entry name" value="Hexokinase_C"/>
</dbReference>
<name>A0A2M7W6U0_9BACT</name>
<evidence type="ECO:0000256" key="1">
    <source>
        <dbReference type="ARBA" id="ARBA00004921"/>
    </source>
</evidence>
<accession>A0A2M7W6U0</accession>
<dbReference type="GO" id="GO:0001678">
    <property type="term" value="P:intracellular glucose homeostasis"/>
    <property type="evidence" value="ECO:0007669"/>
    <property type="project" value="InterPro"/>
</dbReference>
<dbReference type="GO" id="GO:0005524">
    <property type="term" value="F:ATP binding"/>
    <property type="evidence" value="ECO:0007669"/>
    <property type="project" value="InterPro"/>
</dbReference>
<dbReference type="InterPro" id="IPR043129">
    <property type="entry name" value="ATPase_NBD"/>
</dbReference>
<dbReference type="Gene3D" id="3.40.367.20">
    <property type="match status" value="2"/>
</dbReference>
<evidence type="ECO:0000256" key="2">
    <source>
        <dbReference type="ARBA" id="ARBA00005007"/>
    </source>
</evidence>
<dbReference type="GO" id="GO:0008865">
    <property type="term" value="F:fructokinase activity"/>
    <property type="evidence" value="ECO:0007669"/>
    <property type="project" value="TreeGrafter"/>
</dbReference>
<reference evidence="6" key="1">
    <citation type="submission" date="2017-09" db="EMBL/GenBank/DDBJ databases">
        <title>Depth-based differentiation of microbial function through sediment-hosted aquifers and enrichment of novel symbionts in the deep terrestrial subsurface.</title>
        <authorList>
            <person name="Probst A.J."/>
            <person name="Ladd B."/>
            <person name="Jarett J.K."/>
            <person name="Geller-Mcgrath D.E."/>
            <person name="Sieber C.M.K."/>
            <person name="Emerson J.B."/>
            <person name="Anantharaman K."/>
            <person name="Thomas B.C."/>
            <person name="Malmstrom R."/>
            <person name="Stieglmeier M."/>
            <person name="Klingl A."/>
            <person name="Woyke T."/>
            <person name="Ryan C.M."/>
            <person name="Banfield J.F."/>
        </authorList>
    </citation>
    <scope>NUCLEOTIDE SEQUENCE [LARGE SCALE GENOMIC DNA]</scope>
</reference>
<gene>
    <name evidence="5" type="ORF">COX59_01605</name>
</gene>
<evidence type="ECO:0000256" key="3">
    <source>
        <dbReference type="ARBA" id="ARBA00023152"/>
    </source>
</evidence>